<dbReference type="EMBL" id="CP129014">
    <property type="protein sequence ID" value="WLR44455.1"/>
    <property type="molecule type" value="Genomic_DNA"/>
</dbReference>
<feature type="transmembrane region" description="Helical" evidence="1">
    <location>
        <begin position="79"/>
        <end position="97"/>
    </location>
</feature>
<evidence type="ECO:0000256" key="1">
    <source>
        <dbReference type="SAM" id="Phobius"/>
    </source>
</evidence>
<keyword evidence="3" id="KW-1185">Reference proteome</keyword>
<dbReference type="SUPFAM" id="SSF103473">
    <property type="entry name" value="MFS general substrate transporter"/>
    <property type="match status" value="1"/>
</dbReference>
<sequence>MTITNILTRKFFVGIIVLIFCSSIFLLNSLLMGIDILDALFYIALFAIPILLFYAPLWSTISEIFVDKRVKYKKNSTMLILHALGGAVLPYLLAAVFKPEDFLNFLKSSSSISVVLVGILFSLLYMQVDRLFLKFKHR</sequence>
<evidence type="ECO:0008006" key="4">
    <source>
        <dbReference type="Google" id="ProtNLM"/>
    </source>
</evidence>
<feature type="transmembrane region" description="Helical" evidence="1">
    <location>
        <begin position="109"/>
        <end position="128"/>
    </location>
</feature>
<keyword evidence="1" id="KW-0472">Membrane</keyword>
<keyword evidence="1" id="KW-0812">Transmembrane</keyword>
<evidence type="ECO:0000313" key="2">
    <source>
        <dbReference type="EMBL" id="WLR44455.1"/>
    </source>
</evidence>
<evidence type="ECO:0000313" key="3">
    <source>
        <dbReference type="Proteomes" id="UP001197974"/>
    </source>
</evidence>
<feature type="transmembrane region" description="Helical" evidence="1">
    <location>
        <begin position="40"/>
        <end position="58"/>
    </location>
</feature>
<dbReference type="RefSeq" id="WP_226540764.1">
    <property type="nucleotide sequence ID" value="NZ_CP129014.1"/>
</dbReference>
<dbReference type="Proteomes" id="UP001197974">
    <property type="component" value="Plasmid unnamed1"/>
</dbReference>
<dbReference type="InterPro" id="IPR036259">
    <property type="entry name" value="MFS_trans_sf"/>
</dbReference>
<feature type="transmembrane region" description="Helical" evidence="1">
    <location>
        <begin position="12"/>
        <end position="34"/>
    </location>
</feature>
<reference evidence="2 3" key="1">
    <citation type="submission" date="2023-06" db="EMBL/GenBank/DDBJ databases">
        <title>Five Gram-positive bacteria isolated from mangrove sediments in Shenzhen, Guangdong, China.</title>
        <authorList>
            <person name="Yu S."/>
            <person name="Zheng W."/>
            <person name="Huang Y."/>
        </authorList>
    </citation>
    <scope>NUCLEOTIDE SEQUENCE [LARGE SCALE GENOMIC DNA]</scope>
    <source>
        <strain evidence="2 3">SaN35-3</strain>
        <plasmid evidence="2 3">unnamed1</plasmid>
    </source>
</reference>
<organism evidence="2 3">
    <name type="scientific">Bacillus carboniphilus</name>
    <dbReference type="NCBI Taxonomy" id="86663"/>
    <lineage>
        <taxon>Bacteria</taxon>
        <taxon>Bacillati</taxon>
        <taxon>Bacillota</taxon>
        <taxon>Bacilli</taxon>
        <taxon>Bacillales</taxon>
        <taxon>Bacillaceae</taxon>
        <taxon>Bacillus</taxon>
    </lineage>
</organism>
<gene>
    <name evidence="2" type="ORF">LC087_18910</name>
</gene>
<accession>A0ABY9JYM8</accession>
<name>A0ABY9JYM8_9BACI</name>
<protein>
    <recommendedName>
        <fullName evidence="4">Permease</fullName>
    </recommendedName>
</protein>
<keyword evidence="2" id="KW-0614">Plasmid</keyword>
<proteinExistence type="predicted"/>
<keyword evidence="1" id="KW-1133">Transmembrane helix</keyword>
<geneLocation type="plasmid" evidence="2 3">
    <name>unnamed1</name>
</geneLocation>